<organism evidence="2 3">
    <name type="scientific">Protopolystoma xenopodis</name>
    <dbReference type="NCBI Taxonomy" id="117903"/>
    <lineage>
        <taxon>Eukaryota</taxon>
        <taxon>Metazoa</taxon>
        <taxon>Spiralia</taxon>
        <taxon>Lophotrochozoa</taxon>
        <taxon>Platyhelminthes</taxon>
        <taxon>Monogenea</taxon>
        <taxon>Polyopisthocotylea</taxon>
        <taxon>Polystomatidea</taxon>
        <taxon>Polystomatidae</taxon>
        <taxon>Protopolystoma</taxon>
    </lineage>
</organism>
<protein>
    <recommendedName>
        <fullName evidence="1">PPM-type phosphatase domain-containing protein</fullName>
    </recommendedName>
</protein>
<evidence type="ECO:0000313" key="3">
    <source>
        <dbReference type="Proteomes" id="UP000784294"/>
    </source>
</evidence>
<accession>A0A3S5AJD1</accession>
<dbReference type="InterPro" id="IPR001932">
    <property type="entry name" value="PPM-type_phosphatase-like_dom"/>
</dbReference>
<dbReference type="SUPFAM" id="SSF81606">
    <property type="entry name" value="PP2C-like"/>
    <property type="match status" value="1"/>
</dbReference>
<reference evidence="2" key="1">
    <citation type="submission" date="2018-11" db="EMBL/GenBank/DDBJ databases">
        <authorList>
            <consortium name="Pathogen Informatics"/>
        </authorList>
    </citation>
    <scope>NUCLEOTIDE SEQUENCE</scope>
</reference>
<dbReference type="OrthoDB" id="6276826at2759"/>
<sequence>MVPLNNHQLTPADRFLVLATDGLWDSISPAQAARTLSRLLSSSPSSSTRLSDVNASPGNPIDCPATRLLRRALTSMPAPLAKAIATKRHRIGKTDSILSIQNVQDSTEMEEGEEDDDEEALKRASALLSLPAGVARFYRDDITVLVLELELEKVAGQSFS</sequence>
<dbReference type="AlphaFoldDB" id="A0A3S5AJD1"/>
<name>A0A3S5AJD1_9PLAT</name>
<keyword evidence="3" id="KW-1185">Reference proteome</keyword>
<dbReference type="Proteomes" id="UP000784294">
    <property type="component" value="Unassembled WGS sequence"/>
</dbReference>
<gene>
    <name evidence="2" type="ORF">PXEA_LOCUS18700</name>
</gene>
<comment type="caution">
    <text evidence="2">The sequence shown here is derived from an EMBL/GenBank/DDBJ whole genome shotgun (WGS) entry which is preliminary data.</text>
</comment>
<feature type="domain" description="PPM-type phosphatase" evidence="1">
    <location>
        <begin position="5"/>
        <end position="43"/>
    </location>
</feature>
<proteinExistence type="predicted"/>
<dbReference type="EMBL" id="CAAALY010072700">
    <property type="protein sequence ID" value="VEL25260.1"/>
    <property type="molecule type" value="Genomic_DNA"/>
</dbReference>
<dbReference type="Pfam" id="PF00481">
    <property type="entry name" value="PP2C"/>
    <property type="match status" value="1"/>
</dbReference>
<evidence type="ECO:0000259" key="1">
    <source>
        <dbReference type="Pfam" id="PF00481"/>
    </source>
</evidence>
<evidence type="ECO:0000313" key="2">
    <source>
        <dbReference type="EMBL" id="VEL25260.1"/>
    </source>
</evidence>
<dbReference type="Gene3D" id="3.60.40.10">
    <property type="entry name" value="PPM-type phosphatase domain"/>
    <property type="match status" value="1"/>
</dbReference>
<dbReference type="InterPro" id="IPR036457">
    <property type="entry name" value="PPM-type-like_dom_sf"/>
</dbReference>